<dbReference type="SUPFAM" id="SSF56399">
    <property type="entry name" value="ADP-ribosylation"/>
    <property type="match status" value="1"/>
</dbReference>
<gene>
    <name evidence="8" type="ORF">Q7C36_001969</name>
</gene>
<dbReference type="PANTHER" id="PTHR10339:SF27">
    <property type="entry name" value="NAD(P)(+)--ARGININE ADP-RIBOSYLTRANSFERASE"/>
    <property type="match status" value="1"/>
</dbReference>
<evidence type="ECO:0000256" key="1">
    <source>
        <dbReference type="ARBA" id="ARBA00009558"/>
    </source>
</evidence>
<comment type="catalytic activity">
    <reaction evidence="6 7">
        <text>L-arginyl-[protein] + NAD(+) = N(omega)-(ADP-D-ribosyl)-L-arginyl-[protein] + nicotinamide + H(+)</text>
        <dbReference type="Rhea" id="RHEA:19149"/>
        <dbReference type="Rhea" id="RHEA-COMP:10532"/>
        <dbReference type="Rhea" id="RHEA-COMP:15087"/>
        <dbReference type="ChEBI" id="CHEBI:15378"/>
        <dbReference type="ChEBI" id="CHEBI:17154"/>
        <dbReference type="ChEBI" id="CHEBI:29965"/>
        <dbReference type="ChEBI" id="CHEBI:57540"/>
        <dbReference type="ChEBI" id="CHEBI:142554"/>
        <dbReference type="EC" id="2.4.2.31"/>
    </reaction>
</comment>
<dbReference type="Gene3D" id="3.90.176.10">
    <property type="entry name" value="Toxin ADP-ribosyltransferase, Chain A, domain 1"/>
    <property type="match status" value="1"/>
</dbReference>
<proteinExistence type="inferred from homology"/>
<dbReference type="GO" id="GO:0003950">
    <property type="term" value="F:NAD+ poly-ADP-ribosyltransferase activity"/>
    <property type="evidence" value="ECO:0007669"/>
    <property type="project" value="TreeGrafter"/>
</dbReference>
<protein>
    <recommendedName>
        <fullName evidence="7">NAD(P)(+)--arginine ADP-ribosyltransferase</fullName>
        <ecNumber evidence="7">2.4.2.31</ecNumber>
    </recommendedName>
    <alternativeName>
        <fullName evidence="7">Mono(ADP-ribosyl)transferase</fullName>
    </alternativeName>
</protein>
<keyword evidence="4" id="KW-0548">Nucleotidyltransferase</keyword>
<reference evidence="8" key="1">
    <citation type="submission" date="2023-08" db="EMBL/GenBank/DDBJ databases">
        <title>Pelteobagrus vachellii genome.</title>
        <authorList>
            <person name="Liu H."/>
        </authorList>
    </citation>
    <scope>NUCLEOTIDE SEQUENCE</scope>
    <source>
        <strain evidence="8">PRFRI_2022a</strain>
        <tissue evidence="8">Muscle</tissue>
    </source>
</reference>
<accession>A0AA88NS14</accession>
<sequence length="285" mass="32254">MASEPMVRLECEGVSVFLLLVLAALQHTVKAKVKMLDMAPDAVDDDFLECRDKMLKVVTDSLLQEELDSEKVFKDLWSRYNGTCRNNIIGGTSLHMDALQAYGNSRVKFRTNFNSLVYSNGTNITTYRDFRFKSLHFLLSDSLKLLNPTNTCRIVYYGTDEKYKAVLGKEVRFGMFLNPTTSKDNAIEDVHSNDGSLFIINSCSVVDVEQKLCNCEELQCLLSPAEVFTVQKVEKVSEYKEITLNHSGFLSNHHCSFFQRNAADVQSTVSRTLTLLALMACVWSY</sequence>
<dbReference type="Pfam" id="PF01129">
    <property type="entry name" value="ART"/>
    <property type="match status" value="1"/>
</dbReference>
<comment type="caution">
    <text evidence="8">The sequence shown here is derived from an EMBL/GenBank/DDBJ whole genome shotgun (WGS) entry which is preliminary data.</text>
</comment>
<dbReference type="EMBL" id="JAVHJS010000002">
    <property type="protein sequence ID" value="KAK2865913.1"/>
    <property type="molecule type" value="Genomic_DNA"/>
</dbReference>
<dbReference type="AlphaFoldDB" id="A0AA88NS14"/>
<dbReference type="GO" id="GO:0106274">
    <property type="term" value="F:NAD+-protein-arginine ADP-ribosyltransferase activity"/>
    <property type="evidence" value="ECO:0007669"/>
    <property type="project" value="UniProtKB-EC"/>
</dbReference>
<keyword evidence="5 7" id="KW-0521">NADP</keyword>
<evidence type="ECO:0000256" key="5">
    <source>
        <dbReference type="ARBA" id="ARBA00022857"/>
    </source>
</evidence>
<feature type="signal peptide" evidence="7">
    <location>
        <begin position="1"/>
        <end position="31"/>
    </location>
</feature>
<evidence type="ECO:0000256" key="3">
    <source>
        <dbReference type="ARBA" id="ARBA00022679"/>
    </source>
</evidence>
<evidence type="ECO:0000313" key="9">
    <source>
        <dbReference type="Proteomes" id="UP001187315"/>
    </source>
</evidence>
<dbReference type="PRINTS" id="PR00970">
    <property type="entry name" value="RIBTRNSFRASE"/>
</dbReference>
<keyword evidence="2 7" id="KW-0328">Glycosyltransferase</keyword>
<comment type="similarity">
    <text evidence="1 7">Belongs to the Arg-specific ADP-ribosyltransferase family.</text>
</comment>
<feature type="chain" id="PRO_5041515265" description="NAD(P)(+)--arginine ADP-ribosyltransferase" evidence="7">
    <location>
        <begin position="32"/>
        <end position="285"/>
    </location>
</feature>
<keyword evidence="3 7" id="KW-0808">Transferase</keyword>
<dbReference type="Proteomes" id="UP001187315">
    <property type="component" value="Unassembled WGS sequence"/>
</dbReference>
<keyword evidence="9" id="KW-1185">Reference proteome</keyword>
<organism evidence="8 9">
    <name type="scientific">Tachysurus vachellii</name>
    <name type="common">Darkbarbel catfish</name>
    <name type="synonym">Pelteobagrus vachellii</name>
    <dbReference type="NCBI Taxonomy" id="175792"/>
    <lineage>
        <taxon>Eukaryota</taxon>
        <taxon>Metazoa</taxon>
        <taxon>Chordata</taxon>
        <taxon>Craniata</taxon>
        <taxon>Vertebrata</taxon>
        <taxon>Euteleostomi</taxon>
        <taxon>Actinopterygii</taxon>
        <taxon>Neopterygii</taxon>
        <taxon>Teleostei</taxon>
        <taxon>Ostariophysi</taxon>
        <taxon>Siluriformes</taxon>
        <taxon>Bagridae</taxon>
        <taxon>Tachysurus</taxon>
    </lineage>
</organism>
<dbReference type="PANTHER" id="PTHR10339">
    <property type="entry name" value="ADP-RIBOSYLTRANSFERASE"/>
    <property type="match status" value="1"/>
</dbReference>
<evidence type="ECO:0000256" key="4">
    <source>
        <dbReference type="ARBA" id="ARBA00022695"/>
    </source>
</evidence>
<keyword evidence="7" id="KW-0520">NAD</keyword>
<name>A0AA88NS14_TACVA</name>
<keyword evidence="7" id="KW-0732">Signal</keyword>
<evidence type="ECO:0000256" key="7">
    <source>
        <dbReference type="RuleBase" id="RU361228"/>
    </source>
</evidence>
<evidence type="ECO:0000256" key="2">
    <source>
        <dbReference type="ARBA" id="ARBA00022676"/>
    </source>
</evidence>
<dbReference type="GO" id="GO:0016779">
    <property type="term" value="F:nucleotidyltransferase activity"/>
    <property type="evidence" value="ECO:0007669"/>
    <property type="project" value="UniProtKB-KW"/>
</dbReference>
<dbReference type="InterPro" id="IPR000768">
    <property type="entry name" value="ART"/>
</dbReference>
<dbReference type="InterPro" id="IPR050999">
    <property type="entry name" value="ADP-ribosyltransferase_ARG"/>
</dbReference>
<evidence type="ECO:0000256" key="6">
    <source>
        <dbReference type="ARBA" id="ARBA00047597"/>
    </source>
</evidence>
<dbReference type="EC" id="2.4.2.31" evidence="7"/>
<evidence type="ECO:0000313" key="8">
    <source>
        <dbReference type="EMBL" id="KAK2865913.1"/>
    </source>
</evidence>